<name>J9FPI8_9ZZZZ</name>
<dbReference type="AlphaFoldDB" id="J9FPI8"/>
<accession>J9FPI8</accession>
<comment type="caution">
    <text evidence="1">The sequence shown here is derived from an EMBL/GenBank/DDBJ whole genome shotgun (WGS) entry which is preliminary data.</text>
</comment>
<reference evidence="1" key="1">
    <citation type="journal article" date="2012" name="PLoS ONE">
        <title>Gene sets for utilization of primary and secondary nutrition supplies in the distal gut of endangered iberian lynx.</title>
        <authorList>
            <person name="Alcaide M."/>
            <person name="Messina E."/>
            <person name="Richter M."/>
            <person name="Bargiela R."/>
            <person name="Peplies J."/>
            <person name="Huws S.A."/>
            <person name="Newbold C.J."/>
            <person name="Golyshin P.N."/>
            <person name="Simon M.A."/>
            <person name="Lopez G."/>
            <person name="Yakimov M.M."/>
            <person name="Ferrer M."/>
        </authorList>
    </citation>
    <scope>NUCLEOTIDE SEQUENCE</scope>
</reference>
<gene>
    <name evidence="1" type="ORF">EVA_20391</name>
</gene>
<proteinExistence type="predicted"/>
<evidence type="ECO:0000313" key="1">
    <source>
        <dbReference type="EMBL" id="EJW91502.1"/>
    </source>
</evidence>
<sequence length="54" mass="6066">MSFFVFILYLTHTRTTTSIIGTKFVQLAAFPYFCICIPPNGSTVGKEHNKHTVS</sequence>
<organism evidence="1">
    <name type="scientific">gut metagenome</name>
    <dbReference type="NCBI Taxonomy" id="749906"/>
    <lineage>
        <taxon>unclassified sequences</taxon>
        <taxon>metagenomes</taxon>
        <taxon>organismal metagenomes</taxon>
    </lineage>
</organism>
<protein>
    <submittedName>
        <fullName evidence="1">Uncharacterized protein</fullName>
    </submittedName>
</protein>
<dbReference type="EMBL" id="AMCI01008141">
    <property type="protein sequence ID" value="EJW91502.1"/>
    <property type="molecule type" value="Genomic_DNA"/>
</dbReference>